<gene>
    <name evidence="3" type="ORF">H8J70_05540</name>
</gene>
<keyword evidence="4" id="KW-1185">Reference proteome</keyword>
<dbReference type="EMBL" id="JACOGK010000013">
    <property type="protein sequence ID" value="MBC3536709.1"/>
    <property type="molecule type" value="Genomic_DNA"/>
</dbReference>
<reference evidence="3 4" key="1">
    <citation type="submission" date="2020-08" db="EMBL/GenBank/DDBJ databases">
        <authorList>
            <person name="Liu C."/>
            <person name="Sun Q."/>
        </authorList>
    </citation>
    <scope>NUCLEOTIDE SEQUENCE [LARGE SCALE GENOMIC DNA]</scope>
    <source>
        <strain evidence="3 4">NSJ-59</strain>
    </source>
</reference>
<dbReference type="Proteomes" id="UP000606870">
    <property type="component" value="Unassembled WGS sequence"/>
</dbReference>
<protein>
    <submittedName>
        <fullName evidence="3">DUF805 domain-containing protein</fullName>
    </submittedName>
</protein>
<comment type="caution">
    <text evidence="3">The sequence shown here is derived from an EMBL/GenBank/DDBJ whole genome shotgun (WGS) entry which is preliminary data.</text>
</comment>
<evidence type="ECO:0000313" key="4">
    <source>
        <dbReference type="Proteomes" id="UP000606870"/>
    </source>
</evidence>
<feature type="domain" description="Zinc-ribbon" evidence="2">
    <location>
        <begin position="4"/>
        <end position="26"/>
    </location>
</feature>
<evidence type="ECO:0000256" key="1">
    <source>
        <dbReference type="SAM" id="Phobius"/>
    </source>
</evidence>
<proteinExistence type="predicted"/>
<evidence type="ECO:0000313" key="3">
    <source>
        <dbReference type="EMBL" id="MBC3536709.1"/>
    </source>
</evidence>
<feature type="transmembrane region" description="Helical" evidence="1">
    <location>
        <begin position="105"/>
        <end position="125"/>
    </location>
</feature>
<evidence type="ECO:0000259" key="2">
    <source>
        <dbReference type="Pfam" id="PF13240"/>
    </source>
</evidence>
<organism evidence="3 4">
    <name type="scientific">Megasphaera hominis</name>
    <dbReference type="NCBI Taxonomy" id="159836"/>
    <lineage>
        <taxon>Bacteria</taxon>
        <taxon>Bacillati</taxon>
        <taxon>Bacillota</taxon>
        <taxon>Negativicutes</taxon>
        <taxon>Veillonellales</taxon>
        <taxon>Veillonellaceae</taxon>
        <taxon>Megasphaera</taxon>
    </lineage>
</organism>
<dbReference type="Pfam" id="PF13240">
    <property type="entry name" value="Zn_Ribbon_1"/>
    <property type="match status" value="1"/>
</dbReference>
<accession>A0ABR6VJ39</accession>
<keyword evidence="1" id="KW-0472">Membrane</keyword>
<sequence length="173" mass="19083">MSKFCSQCGTPLSEGARFCPSCGAPVQGEVAVQPAYENNAVPAYGNTPDVVEMQWNGYVEDKTIKAMFFTSKGRLNRKRYIMRSLMLLPVSMIGMLLIYTMVTPLIVIGFLLILSLCIPNVLLAIRRCHDLNRSGYFYLLTAVPIANIIVPLMLLFQKGSTGPNQYGPDPLGN</sequence>
<keyword evidence="1" id="KW-1133">Transmembrane helix</keyword>
<name>A0ABR6VJ39_9FIRM</name>
<dbReference type="PANTHER" id="PTHR34980">
    <property type="entry name" value="INNER MEMBRANE PROTEIN-RELATED-RELATED"/>
    <property type="match status" value="1"/>
</dbReference>
<keyword evidence="1" id="KW-0812">Transmembrane</keyword>
<feature type="transmembrane region" description="Helical" evidence="1">
    <location>
        <begin position="137"/>
        <end position="156"/>
    </location>
</feature>
<dbReference type="RefSeq" id="WP_186502866.1">
    <property type="nucleotide sequence ID" value="NZ_JACOGK010000013.1"/>
</dbReference>
<dbReference type="InterPro" id="IPR026870">
    <property type="entry name" value="Zinc_ribbon_dom"/>
</dbReference>
<dbReference type="PANTHER" id="PTHR34980:SF2">
    <property type="entry name" value="INNER MEMBRANE PROTEIN YHAH-RELATED"/>
    <property type="match status" value="1"/>
</dbReference>
<dbReference type="Pfam" id="PF05656">
    <property type="entry name" value="DUF805"/>
    <property type="match status" value="1"/>
</dbReference>
<dbReference type="InterPro" id="IPR008523">
    <property type="entry name" value="DUF805"/>
</dbReference>
<feature type="transmembrane region" description="Helical" evidence="1">
    <location>
        <begin position="80"/>
        <end position="99"/>
    </location>
</feature>